<organism evidence="2 3">
    <name type="scientific">Rhizoctonia solani</name>
    <dbReference type="NCBI Taxonomy" id="456999"/>
    <lineage>
        <taxon>Eukaryota</taxon>
        <taxon>Fungi</taxon>
        <taxon>Dikarya</taxon>
        <taxon>Basidiomycota</taxon>
        <taxon>Agaricomycotina</taxon>
        <taxon>Agaricomycetes</taxon>
        <taxon>Cantharellales</taxon>
        <taxon>Ceratobasidiaceae</taxon>
        <taxon>Rhizoctonia</taxon>
    </lineage>
</organism>
<dbReference type="Gene3D" id="1.10.357.140">
    <property type="entry name" value="UbiA prenyltransferase"/>
    <property type="match status" value="1"/>
</dbReference>
<dbReference type="Proteomes" id="UP000663840">
    <property type="component" value="Unassembled WGS sequence"/>
</dbReference>
<reference evidence="2" key="1">
    <citation type="submission" date="2021-01" db="EMBL/GenBank/DDBJ databases">
        <authorList>
            <person name="Kaushik A."/>
        </authorList>
    </citation>
    <scope>NUCLEOTIDE SEQUENCE</scope>
    <source>
        <strain evidence="2">AG1-1A</strain>
    </source>
</reference>
<evidence type="ECO:0000313" key="3">
    <source>
        <dbReference type="Proteomes" id="UP000663840"/>
    </source>
</evidence>
<feature type="transmembrane region" description="Helical" evidence="1">
    <location>
        <begin position="114"/>
        <end position="137"/>
    </location>
</feature>
<dbReference type="AlphaFoldDB" id="A0A8H3BSH7"/>
<feature type="transmembrane region" description="Helical" evidence="1">
    <location>
        <begin position="60"/>
        <end position="82"/>
    </location>
</feature>
<comment type="caution">
    <text evidence="2">The sequence shown here is derived from an EMBL/GenBank/DDBJ whole genome shotgun (WGS) entry which is preliminary data.</text>
</comment>
<proteinExistence type="predicted"/>
<feature type="transmembrane region" description="Helical" evidence="1">
    <location>
        <begin position="178"/>
        <end position="198"/>
    </location>
</feature>
<protein>
    <submittedName>
        <fullName evidence="2">Uncharacterized protein</fullName>
    </submittedName>
</protein>
<sequence>MNYERLTALVSSAALTPKPTIWHHLIMLIKSSRPPGWTFGPILYGIGAIHSQMIPKTVSGLAICLSQIATLSFPLCIVVFGVNDVYDYETDIRNPRKSATSLEGTILPPSHHDFVYRSAITASIITIAASVLPYTFGPTSLPSNGTIQTYAPVLTTTILVALGWMYSAPPARFKEIPIIDSISNGLIVFLSWFLGYVSCRVLAGDRGIGWKMADVPSKGYVLGLVTASVHALGAAADIDADLAAGQRTIGTVLGSRGCATLGVVAYGLALLTEPLASIFGVYLIGGLGVMLSVCAVPTPSWVHRAFKGIVFWTVGMSVLWFGAKLGKRSV</sequence>
<evidence type="ECO:0000256" key="1">
    <source>
        <dbReference type="SAM" id="Phobius"/>
    </source>
</evidence>
<dbReference type="EMBL" id="CAJMWR010003589">
    <property type="protein sequence ID" value="CAE6462917.1"/>
    <property type="molecule type" value="Genomic_DNA"/>
</dbReference>
<gene>
    <name evidence="2" type="ORF">RDB_LOCUS105777</name>
</gene>
<feature type="transmembrane region" description="Helical" evidence="1">
    <location>
        <begin position="149"/>
        <end position="166"/>
    </location>
</feature>
<feature type="transmembrane region" description="Helical" evidence="1">
    <location>
        <begin position="219"/>
        <end position="236"/>
    </location>
</feature>
<feature type="transmembrane region" description="Helical" evidence="1">
    <location>
        <begin position="305"/>
        <end position="323"/>
    </location>
</feature>
<evidence type="ECO:0000313" key="2">
    <source>
        <dbReference type="EMBL" id="CAE6462917.1"/>
    </source>
</evidence>
<feature type="transmembrane region" description="Helical" evidence="1">
    <location>
        <begin position="278"/>
        <end position="299"/>
    </location>
</feature>
<keyword evidence="1" id="KW-0472">Membrane</keyword>
<dbReference type="InterPro" id="IPR044878">
    <property type="entry name" value="UbiA_sf"/>
</dbReference>
<accession>A0A8H3BSH7</accession>
<feature type="transmembrane region" description="Helical" evidence="1">
    <location>
        <begin position="248"/>
        <end position="271"/>
    </location>
</feature>
<keyword evidence="1" id="KW-0812">Transmembrane</keyword>
<name>A0A8H3BSH7_9AGAM</name>
<keyword evidence="1" id="KW-1133">Transmembrane helix</keyword>